<gene>
    <name evidence="1" type="ORF">Anapl_11483</name>
</gene>
<protein>
    <submittedName>
        <fullName evidence="1">Uncharacterized protein</fullName>
    </submittedName>
</protein>
<name>R0LRL7_ANAPL</name>
<accession>R0LRL7</accession>
<evidence type="ECO:0000313" key="1">
    <source>
        <dbReference type="EMBL" id="EOB03078.1"/>
    </source>
</evidence>
<proteinExistence type="predicted"/>
<evidence type="ECO:0000313" key="2">
    <source>
        <dbReference type="Proteomes" id="UP000296049"/>
    </source>
</evidence>
<keyword evidence="2" id="KW-1185">Reference proteome</keyword>
<reference evidence="2" key="1">
    <citation type="journal article" date="2013" name="Nat. Genet.">
        <title>The duck genome and transcriptome provide insight into an avian influenza virus reservoir species.</title>
        <authorList>
            <person name="Huang Y."/>
            <person name="Li Y."/>
            <person name="Burt D.W."/>
            <person name="Chen H."/>
            <person name="Zhang Y."/>
            <person name="Qian W."/>
            <person name="Kim H."/>
            <person name="Gan S."/>
            <person name="Zhao Y."/>
            <person name="Li J."/>
            <person name="Yi K."/>
            <person name="Feng H."/>
            <person name="Zhu P."/>
            <person name="Li B."/>
            <person name="Liu Q."/>
            <person name="Fairley S."/>
            <person name="Magor K.E."/>
            <person name="Du Z."/>
            <person name="Hu X."/>
            <person name="Goodman L."/>
            <person name="Tafer H."/>
            <person name="Vignal A."/>
            <person name="Lee T."/>
            <person name="Kim K.W."/>
            <person name="Sheng Z."/>
            <person name="An Y."/>
            <person name="Searle S."/>
            <person name="Herrero J."/>
            <person name="Groenen M.A."/>
            <person name="Crooijmans R.P."/>
            <person name="Faraut T."/>
            <person name="Cai Q."/>
            <person name="Webster R.G."/>
            <person name="Aldridge J.R."/>
            <person name="Warren W.C."/>
            <person name="Bartschat S."/>
            <person name="Kehr S."/>
            <person name="Marz M."/>
            <person name="Stadler P.F."/>
            <person name="Smith J."/>
            <person name="Kraus R.H."/>
            <person name="Zhao Y."/>
            <person name="Ren L."/>
            <person name="Fei J."/>
            <person name="Morisson M."/>
            <person name="Kaiser P."/>
            <person name="Griffin D.K."/>
            <person name="Rao M."/>
            <person name="Pitel F."/>
            <person name="Wang J."/>
            <person name="Li N."/>
        </authorList>
    </citation>
    <scope>NUCLEOTIDE SEQUENCE [LARGE SCALE GENOMIC DNA]</scope>
</reference>
<sequence>MGLSRGEKKSLDLSACKHQYGNAEESCDLSSSTDSYSLSLKQPLLAEVSLQSLMIVTMFRATQNRYQELQIESHGHTDVNTTINLMLSSFYRSLVEEELQEQSNKETQQVDNTDMDQAPFAGLAVNAARKEEISSKELERQLGCHRKSLSILVHEGEDL</sequence>
<dbReference type="Proteomes" id="UP000296049">
    <property type="component" value="Unassembled WGS sequence"/>
</dbReference>
<organism evidence="1 2">
    <name type="scientific">Anas platyrhynchos</name>
    <name type="common">Mallard</name>
    <name type="synonym">Anas boschas</name>
    <dbReference type="NCBI Taxonomy" id="8839"/>
    <lineage>
        <taxon>Eukaryota</taxon>
        <taxon>Metazoa</taxon>
        <taxon>Chordata</taxon>
        <taxon>Craniata</taxon>
        <taxon>Vertebrata</taxon>
        <taxon>Euteleostomi</taxon>
        <taxon>Archelosauria</taxon>
        <taxon>Archosauria</taxon>
        <taxon>Dinosauria</taxon>
        <taxon>Saurischia</taxon>
        <taxon>Theropoda</taxon>
        <taxon>Coelurosauria</taxon>
        <taxon>Aves</taxon>
        <taxon>Neognathae</taxon>
        <taxon>Galloanserae</taxon>
        <taxon>Anseriformes</taxon>
        <taxon>Anatidae</taxon>
        <taxon>Anatinae</taxon>
        <taxon>Anas</taxon>
    </lineage>
</organism>
<dbReference type="EMBL" id="KB742895">
    <property type="protein sequence ID" value="EOB03078.1"/>
    <property type="molecule type" value="Genomic_DNA"/>
</dbReference>
<dbReference type="AlphaFoldDB" id="R0LRL7"/>